<feature type="compositionally biased region" description="Polar residues" evidence="1">
    <location>
        <begin position="1"/>
        <end position="25"/>
    </location>
</feature>
<reference evidence="2" key="2">
    <citation type="submission" date="2020-06" db="EMBL/GenBank/DDBJ databases">
        <authorList>
            <person name="Sheffer M."/>
        </authorList>
    </citation>
    <scope>NUCLEOTIDE SEQUENCE</scope>
</reference>
<gene>
    <name evidence="2" type="ORF">HNY73_022603</name>
</gene>
<dbReference type="PANTHER" id="PTHR48465">
    <property type="entry name" value="PROTEIN SSUH2 HOMOLOG"/>
    <property type="match status" value="1"/>
</dbReference>
<evidence type="ECO:0000256" key="1">
    <source>
        <dbReference type="SAM" id="MobiDB-lite"/>
    </source>
</evidence>
<evidence type="ECO:0000313" key="2">
    <source>
        <dbReference type="EMBL" id="KAF8764538.1"/>
    </source>
</evidence>
<keyword evidence="3" id="KW-1185">Reference proteome</keyword>
<proteinExistence type="predicted"/>
<protein>
    <submittedName>
        <fullName evidence="2">Uncharacterized protein</fullName>
    </submittedName>
</protein>
<name>A0A8T0E166_ARGBR</name>
<feature type="region of interest" description="Disordered" evidence="1">
    <location>
        <begin position="1"/>
        <end position="28"/>
    </location>
</feature>
<dbReference type="InterPro" id="IPR052789">
    <property type="entry name" value="SSUH2_homolog"/>
</dbReference>
<reference evidence="2" key="1">
    <citation type="journal article" date="2020" name="bioRxiv">
        <title>Chromosome-level reference genome of the European wasp spider Argiope bruennichi: a resource for studies on range expansion and evolutionary adaptation.</title>
        <authorList>
            <person name="Sheffer M.M."/>
            <person name="Hoppe A."/>
            <person name="Krehenwinkel H."/>
            <person name="Uhl G."/>
            <person name="Kuss A.W."/>
            <person name="Jensen L."/>
            <person name="Jensen C."/>
            <person name="Gillespie R.G."/>
            <person name="Hoff K.J."/>
            <person name="Prost S."/>
        </authorList>
    </citation>
    <scope>NUCLEOTIDE SEQUENCE</scope>
</reference>
<dbReference type="Proteomes" id="UP000807504">
    <property type="component" value="Unassembled WGS sequence"/>
</dbReference>
<dbReference type="EMBL" id="JABXBU010002231">
    <property type="protein sequence ID" value="KAF8764538.1"/>
    <property type="molecule type" value="Genomic_DNA"/>
</dbReference>
<organism evidence="2 3">
    <name type="scientific">Argiope bruennichi</name>
    <name type="common">Wasp spider</name>
    <name type="synonym">Aranea bruennichi</name>
    <dbReference type="NCBI Taxonomy" id="94029"/>
    <lineage>
        <taxon>Eukaryota</taxon>
        <taxon>Metazoa</taxon>
        <taxon>Ecdysozoa</taxon>
        <taxon>Arthropoda</taxon>
        <taxon>Chelicerata</taxon>
        <taxon>Arachnida</taxon>
        <taxon>Araneae</taxon>
        <taxon>Araneomorphae</taxon>
        <taxon>Entelegynae</taxon>
        <taxon>Araneoidea</taxon>
        <taxon>Araneidae</taxon>
        <taxon>Argiope</taxon>
    </lineage>
</organism>
<dbReference type="AlphaFoldDB" id="A0A8T0E166"/>
<comment type="caution">
    <text evidence="2">The sequence shown here is derived from an EMBL/GenBank/DDBJ whole genome shotgun (WGS) entry which is preliminary data.</text>
</comment>
<sequence>MQGTEKQPATLTTLEQPSSVPTSPLTAPLTDGELREACQTYVKDFCCYGSKFLREMNLIEIQNVCAFHNNCCNCNGTGRVAADDDCFSTRTTICIWCIGTGTKTKPHVDDFISNTQNLPKELILGVEGRELFSERANPRHNLRAVPYTKATYTWKNKKGEFYVYGLEKKVYFEDYPQTCCLCTCC</sequence>
<dbReference type="PANTHER" id="PTHR48465:SF1">
    <property type="entry name" value="PROTEIN SSUH2 HOMOLOG"/>
    <property type="match status" value="1"/>
</dbReference>
<accession>A0A8T0E166</accession>
<evidence type="ECO:0000313" key="3">
    <source>
        <dbReference type="Proteomes" id="UP000807504"/>
    </source>
</evidence>